<dbReference type="Proteomes" id="UP001431217">
    <property type="component" value="Unassembled WGS sequence"/>
</dbReference>
<evidence type="ECO:0000313" key="4">
    <source>
        <dbReference type="Proteomes" id="UP001431217"/>
    </source>
</evidence>
<keyword evidence="1" id="KW-1133">Transmembrane helix</keyword>
<organism evidence="3 4">
    <name type="scientific">Luteimonas galliterrae</name>
    <dbReference type="NCBI Taxonomy" id="2940486"/>
    <lineage>
        <taxon>Bacteria</taxon>
        <taxon>Pseudomonadati</taxon>
        <taxon>Pseudomonadota</taxon>
        <taxon>Gammaproteobacteria</taxon>
        <taxon>Lysobacterales</taxon>
        <taxon>Lysobacteraceae</taxon>
        <taxon>Luteimonas</taxon>
    </lineage>
</organism>
<accession>A0ABT0MLF6</accession>
<reference evidence="3 4" key="1">
    <citation type="submission" date="2022-05" db="EMBL/GenBank/DDBJ databases">
        <title>Luteimonas sp. SX5, whole genome shotgun sequencing project.</title>
        <authorList>
            <person name="Zhao G."/>
            <person name="Shen L."/>
        </authorList>
    </citation>
    <scope>NUCLEOTIDE SEQUENCE [LARGE SCALE GENOMIC DNA]</scope>
    <source>
        <strain evidence="3 4">SX5</strain>
    </source>
</reference>
<keyword evidence="1" id="KW-0812">Transmembrane</keyword>
<evidence type="ECO:0000313" key="3">
    <source>
        <dbReference type="EMBL" id="MCL1635714.1"/>
    </source>
</evidence>
<keyword evidence="1" id="KW-0472">Membrane</keyword>
<dbReference type="RefSeq" id="WP_249475494.1">
    <property type="nucleotide sequence ID" value="NZ_JAMBEP010000003.1"/>
</dbReference>
<evidence type="ECO:0000259" key="2">
    <source>
        <dbReference type="Pfam" id="PF07607"/>
    </source>
</evidence>
<feature type="domain" description="DUF1570" evidence="2">
    <location>
        <begin position="163"/>
        <end position="279"/>
    </location>
</feature>
<keyword evidence="4" id="KW-1185">Reference proteome</keyword>
<sequence length="327" mass="36704">MTPHSPMQVGAIKTRVLILLIALIVCGVAGTVILSHFMKADRKPAAVTATQPAAPRADLPPGVQSAALTLETTHYVIVSNATPEQTALVARAVESLYDAYTTFFRNEIALAPRPPKLKLMLFKDQAEFKAHNTSQPWAEAFYRVPWSYAYYDAAAKNPYHWMLHEATHQLRNEVAHFPKVKWIDEGIATYFSTSRIRDGKLIPGDVDPDTYPIWHLRGLALTGDLQGDIRKGRIIPLHDLMADTGPPVGQNVNLYYIEYWSLTHFLLHYGDGRYASLFKRLAASGDATRDGLVGIEPMESLQLKWFEYLQQAASKNMEVFRVRARPS</sequence>
<dbReference type="Pfam" id="PF07607">
    <property type="entry name" value="DUF1570"/>
    <property type="match status" value="1"/>
</dbReference>
<dbReference type="EMBL" id="JAMBEP010000003">
    <property type="protein sequence ID" value="MCL1635714.1"/>
    <property type="molecule type" value="Genomic_DNA"/>
</dbReference>
<feature type="transmembrane region" description="Helical" evidence="1">
    <location>
        <begin position="16"/>
        <end position="34"/>
    </location>
</feature>
<evidence type="ECO:0000256" key="1">
    <source>
        <dbReference type="SAM" id="Phobius"/>
    </source>
</evidence>
<protein>
    <submittedName>
        <fullName evidence="3">DUF1570 domain-containing protein</fullName>
    </submittedName>
</protein>
<name>A0ABT0MLF6_9GAMM</name>
<gene>
    <name evidence="3" type="ORF">M2650_13880</name>
</gene>
<dbReference type="InterPro" id="IPR011464">
    <property type="entry name" value="DUF1570"/>
</dbReference>
<proteinExistence type="predicted"/>
<comment type="caution">
    <text evidence="3">The sequence shown here is derived from an EMBL/GenBank/DDBJ whole genome shotgun (WGS) entry which is preliminary data.</text>
</comment>